<dbReference type="InterPro" id="IPR023753">
    <property type="entry name" value="FAD/NAD-binding_dom"/>
</dbReference>
<accession>A0A9W6SCE6</accession>
<dbReference type="SUPFAM" id="SSF51905">
    <property type="entry name" value="FAD/NAD(P)-binding domain"/>
    <property type="match status" value="1"/>
</dbReference>
<gene>
    <name evidence="12" type="ORF">Airi02_102340</name>
</gene>
<dbReference type="Gene3D" id="3.20.20.70">
    <property type="entry name" value="Aldolase class I"/>
    <property type="match status" value="1"/>
</dbReference>
<keyword evidence="5" id="KW-0288">FMN</keyword>
<evidence type="ECO:0000256" key="3">
    <source>
        <dbReference type="ARBA" id="ARBA00011048"/>
    </source>
</evidence>
<evidence type="ECO:0000256" key="1">
    <source>
        <dbReference type="ARBA" id="ARBA00001917"/>
    </source>
</evidence>
<evidence type="ECO:0000313" key="12">
    <source>
        <dbReference type="EMBL" id="GLY92306.1"/>
    </source>
</evidence>
<feature type="domain" description="NADH:flavin oxidoreductase/NADH oxidase N-terminal" evidence="10">
    <location>
        <begin position="8"/>
        <end position="329"/>
    </location>
</feature>
<keyword evidence="7" id="KW-0560">Oxidoreductase</keyword>
<evidence type="ECO:0000256" key="5">
    <source>
        <dbReference type="ARBA" id="ARBA00022643"/>
    </source>
</evidence>
<keyword evidence="9" id="KW-0411">Iron-sulfur</keyword>
<dbReference type="AlphaFoldDB" id="A0A9W6SCE6"/>
<evidence type="ECO:0000256" key="9">
    <source>
        <dbReference type="ARBA" id="ARBA00023014"/>
    </source>
</evidence>
<evidence type="ECO:0000259" key="11">
    <source>
        <dbReference type="Pfam" id="PF07992"/>
    </source>
</evidence>
<comment type="similarity">
    <text evidence="3">In the N-terminal section; belongs to the NADH:flavin oxidoreductase/NADH oxidase family.</text>
</comment>
<dbReference type="InterPro" id="IPR001155">
    <property type="entry name" value="OxRdtase_FMN_N"/>
</dbReference>
<dbReference type="RefSeq" id="WP_285584403.1">
    <property type="nucleotide sequence ID" value="NZ_BSTK01000027.1"/>
</dbReference>
<dbReference type="CDD" id="cd02803">
    <property type="entry name" value="OYE_like_FMN_family"/>
    <property type="match status" value="1"/>
</dbReference>
<evidence type="ECO:0000256" key="7">
    <source>
        <dbReference type="ARBA" id="ARBA00023002"/>
    </source>
</evidence>
<evidence type="ECO:0000313" key="13">
    <source>
        <dbReference type="Proteomes" id="UP001165074"/>
    </source>
</evidence>
<dbReference type="InterPro" id="IPR013785">
    <property type="entry name" value="Aldolase_TIM"/>
</dbReference>
<protein>
    <submittedName>
        <fullName evidence="12">Uncharacterized protein</fullName>
    </submittedName>
</protein>
<name>A0A9W6SCE6_9ACTN</name>
<dbReference type="PANTHER" id="PTHR42917:SF2">
    <property type="entry name" value="2,4-DIENOYL-COA REDUCTASE [(2E)-ENOYL-COA-PRODUCING]"/>
    <property type="match status" value="1"/>
</dbReference>
<comment type="caution">
    <text evidence="12">The sequence shown here is derived from an EMBL/GenBank/DDBJ whole genome shotgun (WGS) entry which is preliminary data.</text>
</comment>
<keyword evidence="13" id="KW-1185">Reference proteome</keyword>
<dbReference type="PRINTS" id="PR00419">
    <property type="entry name" value="ADXRDTASE"/>
</dbReference>
<evidence type="ECO:0000259" key="10">
    <source>
        <dbReference type="Pfam" id="PF00724"/>
    </source>
</evidence>
<evidence type="ECO:0000256" key="2">
    <source>
        <dbReference type="ARBA" id="ARBA00001966"/>
    </source>
</evidence>
<feature type="domain" description="FAD/NAD(P)-binding" evidence="11">
    <location>
        <begin position="373"/>
        <end position="600"/>
    </location>
</feature>
<dbReference type="GO" id="GO:0046872">
    <property type="term" value="F:metal ion binding"/>
    <property type="evidence" value="ECO:0007669"/>
    <property type="project" value="UniProtKB-KW"/>
</dbReference>
<comment type="cofactor">
    <cofactor evidence="1">
        <name>FMN</name>
        <dbReference type="ChEBI" id="CHEBI:58210"/>
    </cofactor>
</comment>
<evidence type="ECO:0000256" key="4">
    <source>
        <dbReference type="ARBA" id="ARBA00022630"/>
    </source>
</evidence>
<dbReference type="EMBL" id="BSTK01000027">
    <property type="protein sequence ID" value="GLY92306.1"/>
    <property type="molecule type" value="Genomic_DNA"/>
</dbReference>
<reference evidence="12" key="1">
    <citation type="submission" date="2023-03" db="EMBL/GenBank/DDBJ databases">
        <title>Actinoallomurus iriomotensis NBRC 103684.</title>
        <authorList>
            <person name="Ichikawa N."/>
            <person name="Sato H."/>
            <person name="Tonouchi N."/>
        </authorList>
    </citation>
    <scope>NUCLEOTIDE SEQUENCE</scope>
    <source>
        <strain evidence="12">NBRC 103684</strain>
    </source>
</reference>
<dbReference type="PANTHER" id="PTHR42917">
    <property type="entry name" value="2,4-DIENOYL-COA REDUCTASE"/>
    <property type="match status" value="1"/>
</dbReference>
<dbReference type="SUPFAM" id="SSF51395">
    <property type="entry name" value="FMN-linked oxidoreductases"/>
    <property type="match status" value="1"/>
</dbReference>
<dbReference type="Gene3D" id="3.50.50.60">
    <property type="entry name" value="FAD/NAD(P)-binding domain"/>
    <property type="match status" value="1"/>
</dbReference>
<sequence length="649" mass="67980">MTPGILGSPVRLGGVELRNRVVAAPMERNYCDANGLPTDHYVDHLGRLGDGGASLVYTEASYVRADGRVRPLQMAIDDDRAIPGLRRMAEAVHRTGALLGVQLVHGGRLARAAVTGIRPVAPSPVVAEVIDGDLPTELDLDDIAHLVASFGAAAERCVRAGVDVISIHAAHGYLISQFLSPRTNLRRDHYGAPHRFLGEVIDAVRSAAPGLTLGVRVSAYEGVDDGLDTDRTLAILRAAGATRLDFVDVSAGCYEAGQWITPSGEFETGLHAGHARRFRDLGVPIGVAGRITDAESAARIVSAGQADFVTVARALHADPGWTNKILTGRAPRPCIACNYCTDSLREPAPVPCAVNPEAAGSLPRAPGRKRAGHDVLVVGGGPAGLEAARRFGLSGCRVRLVEREPAVGGLLRLAARLHEYPEYHRIIDWYEAELETLGVAVETGRQLSPADIAEAPERTVVVASGVAGHLPDVRGHDHSRVVELTDWLRRHAQGEVDSHYVIWGADRNGAAVADHLAVAGAQVTLIGAQAEPAEDVGARAKLMPLARLTSNPRVRLVMNASVEAVRDREIEVRGLGGTRVIAGGGRVLVSQGGDGATSLAPAVKASAPGKAVMAVGDAGGHGGWAGVAIRNAAASVTAFLASEQKGEQP</sequence>
<dbReference type="Gene3D" id="3.40.50.720">
    <property type="entry name" value="NAD(P)-binding Rossmann-like Domain"/>
    <property type="match status" value="1"/>
</dbReference>
<dbReference type="Pfam" id="PF07992">
    <property type="entry name" value="Pyr_redox_2"/>
    <property type="match status" value="1"/>
</dbReference>
<comment type="cofactor">
    <cofactor evidence="2">
        <name>[4Fe-4S] cluster</name>
        <dbReference type="ChEBI" id="CHEBI:49883"/>
    </cofactor>
</comment>
<proteinExistence type="inferred from homology"/>
<keyword evidence="6" id="KW-0479">Metal-binding</keyword>
<dbReference type="InterPro" id="IPR051793">
    <property type="entry name" value="NADH:flavin_oxidoreductase"/>
</dbReference>
<evidence type="ECO:0000256" key="6">
    <source>
        <dbReference type="ARBA" id="ARBA00022723"/>
    </source>
</evidence>
<keyword evidence="4" id="KW-0285">Flavoprotein</keyword>
<dbReference type="GO" id="GO:0051536">
    <property type="term" value="F:iron-sulfur cluster binding"/>
    <property type="evidence" value="ECO:0007669"/>
    <property type="project" value="UniProtKB-KW"/>
</dbReference>
<dbReference type="Proteomes" id="UP001165074">
    <property type="component" value="Unassembled WGS sequence"/>
</dbReference>
<dbReference type="InterPro" id="IPR036188">
    <property type="entry name" value="FAD/NAD-bd_sf"/>
</dbReference>
<evidence type="ECO:0000256" key="8">
    <source>
        <dbReference type="ARBA" id="ARBA00023004"/>
    </source>
</evidence>
<dbReference type="GO" id="GO:0010181">
    <property type="term" value="F:FMN binding"/>
    <property type="evidence" value="ECO:0007669"/>
    <property type="project" value="InterPro"/>
</dbReference>
<organism evidence="12 13">
    <name type="scientific">Actinoallomurus iriomotensis</name>
    <dbReference type="NCBI Taxonomy" id="478107"/>
    <lineage>
        <taxon>Bacteria</taxon>
        <taxon>Bacillati</taxon>
        <taxon>Actinomycetota</taxon>
        <taxon>Actinomycetes</taxon>
        <taxon>Streptosporangiales</taxon>
        <taxon>Thermomonosporaceae</taxon>
        <taxon>Actinoallomurus</taxon>
    </lineage>
</organism>
<dbReference type="GO" id="GO:0016491">
    <property type="term" value="F:oxidoreductase activity"/>
    <property type="evidence" value="ECO:0007669"/>
    <property type="project" value="UniProtKB-KW"/>
</dbReference>
<dbReference type="Pfam" id="PF00724">
    <property type="entry name" value="Oxidored_FMN"/>
    <property type="match status" value="1"/>
</dbReference>
<keyword evidence="8" id="KW-0408">Iron</keyword>